<comment type="pathway">
    <text evidence="2">Cofactor biosynthesis; adenosylcobalamin biosynthesis.</text>
</comment>
<evidence type="ECO:0000256" key="1">
    <source>
        <dbReference type="ARBA" id="ARBA00004651"/>
    </source>
</evidence>
<feature type="transmembrane region" description="Helical" evidence="9">
    <location>
        <begin position="12"/>
        <end position="29"/>
    </location>
</feature>
<evidence type="ECO:0000256" key="4">
    <source>
        <dbReference type="ARBA" id="ARBA00022475"/>
    </source>
</evidence>
<evidence type="ECO:0000256" key="6">
    <source>
        <dbReference type="ARBA" id="ARBA00022692"/>
    </source>
</evidence>
<proteinExistence type="inferred from homology"/>
<dbReference type="AlphaFoldDB" id="A0A1M7YVK5"/>
<keyword evidence="5" id="KW-0169">Cobalamin biosynthesis</keyword>
<keyword evidence="8 9" id="KW-0472">Membrane</keyword>
<dbReference type="NCBIfam" id="NF006476">
    <property type="entry name" value="PRK08878.1"/>
    <property type="match status" value="1"/>
</dbReference>
<evidence type="ECO:0000256" key="8">
    <source>
        <dbReference type="ARBA" id="ARBA00023136"/>
    </source>
</evidence>
<feature type="transmembrane region" description="Helical" evidence="9">
    <location>
        <begin position="202"/>
        <end position="222"/>
    </location>
</feature>
<evidence type="ECO:0000256" key="3">
    <source>
        <dbReference type="ARBA" id="ARBA00006263"/>
    </source>
</evidence>
<evidence type="ECO:0000256" key="7">
    <source>
        <dbReference type="ARBA" id="ARBA00022989"/>
    </source>
</evidence>
<keyword evidence="4" id="KW-1003">Cell membrane</keyword>
<dbReference type="GO" id="GO:0009236">
    <property type="term" value="P:cobalamin biosynthetic process"/>
    <property type="evidence" value="ECO:0007669"/>
    <property type="project" value="UniProtKB-UniPathway"/>
</dbReference>
<evidence type="ECO:0000313" key="10">
    <source>
        <dbReference type="EMBL" id="SHO56699.1"/>
    </source>
</evidence>
<dbReference type="OrthoDB" id="5586491at2"/>
<dbReference type="Proteomes" id="UP000184600">
    <property type="component" value="Unassembled WGS sequence"/>
</dbReference>
<dbReference type="STRING" id="1117707.VQ7734_02468"/>
<evidence type="ECO:0000256" key="2">
    <source>
        <dbReference type="ARBA" id="ARBA00004953"/>
    </source>
</evidence>
<feature type="transmembrane region" description="Helical" evidence="9">
    <location>
        <begin position="61"/>
        <end position="81"/>
    </location>
</feature>
<evidence type="ECO:0000313" key="11">
    <source>
        <dbReference type="Proteomes" id="UP000184600"/>
    </source>
</evidence>
<dbReference type="PANTHER" id="PTHR34308">
    <property type="entry name" value="COBALAMIN BIOSYNTHESIS PROTEIN CBIB"/>
    <property type="match status" value="1"/>
</dbReference>
<dbReference type="Pfam" id="PF03186">
    <property type="entry name" value="CobD_Cbib"/>
    <property type="match status" value="1"/>
</dbReference>
<dbReference type="PANTHER" id="PTHR34308:SF1">
    <property type="entry name" value="COBALAMIN BIOSYNTHESIS PROTEIN CBIB"/>
    <property type="match status" value="1"/>
</dbReference>
<gene>
    <name evidence="10" type="ORF">VQ7734_02468</name>
</gene>
<dbReference type="RefSeq" id="WP_073582941.1">
    <property type="nucleotide sequence ID" value="NZ_AP024897.1"/>
</dbReference>
<dbReference type="GO" id="GO:0048472">
    <property type="term" value="F:threonine-phosphate decarboxylase activity"/>
    <property type="evidence" value="ECO:0007669"/>
    <property type="project" value="InterPro"/>
</dbReference>
<accession>A0A1M7YVK5</accession>
<dbReference type="EMBL" id="FRFG01000028">
    <property type="protein sequence ID" value="SHO56699.1"/>
    <property type="molecule type" value="Genomic_DNA"/>
</dbReference>
<reference evidence="11" key="1">
    <citation type="submission" date="2016-12" db="EMBL/GenBank/DDBJ databases">
        <authorList>
            <person name="Rodrigo-Torres L."/>
            <person name="Arahal R.D."/>
            <person name="Lucena T."/>
        </authorList>
    </citation>
    <scope>NUCLEOTIDE SEQUENCE [LARGE SCALE GENOMIC DNA]</scope>
</reference>
<name>A0A1M7YVK5_9VIBR</name>
<evidence type="ECO:0000256" key="5">
    <source>
        <dbReference type="ARBA" id="ARBA00022573"/>
    </source>
</evidence>
<comment type="similarity">
    <text evidence="3">Belongs to the CobD/CbiB family.</text>
</comment>
<dbReference type="InterPro" id="IPR004485">
    <property type="entry name" value="Cobalamin_biosynth_CobD/CbiB"/>
</dbReference>
<feature type="transmembrane region" description="Helical" evidence="9">
    <location>
        <begin position="299"/>
        <end position="317"/>
    </location>
</feature>
<protein>
    <submittedName>
        <fullName evidence="10">Adenosylcobinamide-phosphate synthase</fullName>
    </submittedName>
</protein>
<keyword evidence="6 9" id="KW-0812">Transmembrane</keyword>
<dbReference type="GO" id="GO:0005886">
    <property type="term" value="C:plasma membrane"/>
    <property type="evidence" value="ECO:0007669"/>
    <property type="project" value="UniProtKB-SubCell"/>
</dbReference>
<evidence type="ECO:0000256" key="9">
    <source>
        <dbReference type="SAM" id="Phobius"/>
    </source>
</evidence>
<comment type="subcellular location">
    <subcellularLocation>
        <location evidence="1">Cell membrane</location>
        <topology evidence="1">Multi-pass membrane protein</topology>
    </subcellularLocation>
</comment>
<keyword evidence="11" id="KW-1185">Reference proteome</keyword>
<organism evidence="10 11">
    <name type="scientific">Vibrio quintilis</name>
    <dbReference type="NCBI Taxonomy" id="1117707"/>
    <lineage>
        <taxon>Bacteria</taxon>
        <taxon>Pseudomonadati</taxon>
        <taxon>Pseudomonadota</taxon>
        <taxon>Gammaproteobacteria</taxon>
        <taxon>Vibrionales</taxon>
        <taxon>Vibrionaceae</taxon>
        <taxon>Vibrio</taxon>
    </lineage>
</organism>
<keyword evidence="7 9" id="KW-1133">Transmembrane helix</keyword>
<dbReference type="UniPathway" id="UPA00148"/>
<feature type="transmembrane region" description="Helical" evidence="9">
    <location>
        <begin position="163"/>
        <end position="182"/>
    </location>
</feature>
<sequence length="318" mass="34971">MHPVIEIIQANSALLILWGALLIHFILPIPRNAHPVTLWHKFAEILAEKVNGPNSFSQKGISGAMAWGLMIIPALMLLIAFRSLVWQPEFYDLALLLLALGWRGQTQLTSGLIKALATEDKPTARQLLSETNNRQTETLSIVGLGKAGAETLIVGQARQVISVMFWYGVAGGCGAFIFRLIAELNRAWSPSQPACYPFGITSARVLTLLEMIPVILFTCLLLPGRQPGQIWQQSRMQAAIWPSFGPGWLLATVGNKLNLSLGGPAIYEGKKSVRTKIGGRVVPSALHLSQTQRLLNQRTFIWILGQSLITLLMLQVIR</sequence>